<reference evidence="3 4" key="1">
    <citation type="journal article" date="2018" name="Front. Microbiol.">
        <title>Genome-Wide Analysis of Corynespora cassiicola Leaf Fall Disease Putative Effectors.</title>
        <authorList>
            <person name="Lopez D."/>
            <person name="Ribeiro S."/>
            <person name="Label P."/>
            <person name="Fumanal B."/>
            <person name="Venisse J.S."/>
            <person name="Kohler A."/>
            <person name="de Oliveira R.R."/>
            <person name="Labutti K."/>
            <person name="Lipzen A."/>
            <person name="Lail K."/>
            <person name="Bauer D."/>
            <person name="Ohm R.A."/>
            <person name="Barry K.W."/>
            <person name="Spatafora J."/>
            <person name="Grigoriev I.V."/>
            <person name="Martin F.M."/>
            <person name="Pujade-Renaud V."/>
        </authorList>
    </citation>
    <scope>NUCLEOTIDE SEQUENCE [LARGE SCALE GENOMIC DNA]</scope>
    <source>
        <strain evidence="3 4">Philippines</strain>
    </source>
</reference>
<dbReference type="Proteomes" id="UP000240883">
    <property type="component" value="Unassembled WGS sequence"/>
</dbReference>
<feature type="transmembrane region" description="Helical" evidence="1">
    <location>
        <begin position="468"/>
        <end position="485"/>
    </location>
</feature>
<keyword evidence="2" id="KW-0732">Signal</keyword>
<keyword evidence="1" id="KW-0812">Transmembrane</keyword>
<keyword evidence="1" id="KW-0472">Membrane</keyword>
<feature type="signal peptide" evidence="2">
    <location>
        <begin position="1"/>
        <end position="24"/>
    </location>
</feature>
<name>A0A2T2NGI7_CORCC</name>
<keyword evidence="4" id="KW-1185">Reference proteome</keyword>
<protein>
    <submittedName>
        <fullName evidence="3">Uncharacterized protein</fullName>
    </submittedName>
</protein>
<evidence type="ECO:0000256" key="2">
    <source>
        <dbReference type="SAM" id="SignalP"/>
    </source>
</evidence>
<evidence type="ECO:0000313" key="4">
    <source>
        <dbReference type="Proteomes" id="UP000240883"/>
    </source>
</evidence>
<gene>
    <name evidence="3" type="ORF">BS50DRAFT_528888</name>
</gene>
<organism evidence="3 4">
    <name type="scientific">Corynespora cassiicola Philippines</name>
    <dbReference type="NCBI Taxonomy" id="1448308"/>
    <lineage>
        <taxon>Eukaryota</taxon>
        <taxon>Fungi</taxon>
        <taxon>Dikarya</taxon>
        <taxon>Ascomycota</taxon>
        <taxon>Pezizomycotina</taxon>
        <taxon>Dothideomycetes</taxon>
        <taxon>Pleosporomycetidae</taxon>
        <taxon>Pleosporales</taxon>
        <taxon>Corynesporascaceae</taxon>
        <taxon>Corynespora</taxon>
    </lineage>
</organism>
<dbReference type="EMBL" id="KZ678138">
    <property type="protein sequence ID" value="PSN64547.1"/>
    <property type="molecule type" value="Genomic_DNA"/>
</dbReference>
<evidence type="ECO:0000256" key="1">
    <source>
        <dbReference type="SAM" id="Phobius"/>
    </source>
</evidence>
<proteinExistence type="predicted"/>
<dbReference type="AlphaFoldDB" id="A0A2T2NGI7"/>
<feature type="transmembrane region" description="Helical" evidence="1">
    <location>
        <begin position="505"/>
        <end position="521"/>
    </location>
</feature>
<feature type="transmembrane region" description="Helical" evidence="1">
    <location>
        <begin position="542"/>
        <end position="564"/>
    </location>
</feature>
<feature type="transmembrane region" description="Helical" evidence="1">
    <location>
        <begin position="260"/>
        <end position="285"/>
    </location>
</feature>
<accession>A0A2T2NGI7</accession>
<dbReference type="OrthoDB" id="5406607at2759"/>
<keyword evidence="1" id="KW-1133">Transmembrane helix</keyword>
<evidence type="ECO:0000313" key="3">
    <source>
        <dbReference type="EMBL" id="PSN64547.1"/>
    </source>
</evidence>
<sequence>MGLHNPRRLLACVLLCYLSPPVFAWALHNVTLPLPQGTTNHGMPGLLCTPTQWSDTAAFYLLNYVAHAATVLVRPGERSADFVASVIGSLLFPALGLYRGIEAILSGAILVRGDDLRKAAKSGALCMVVRGADWRPADGLEFRGALFRQKREAGDSEQDIPGTGRKQNGLHLVPFSPPHLFSKFGCPVYVHRQVIHGTYTLPTGYRFAIVPSETLFHPLTSTVMELSAVHNFVKALVALAQTCFACATLYRSRGDQISQFGYAAFGLTVAPYAVMSTVNLLGNICRPEYASLYMMESSLMDEARARGGCFHGAVGRILEGKVLWESTVDGCERVEDVTFRENMEGAEGEKMIVTFNATRSPSFSHRLNGGKNPGEKTPTSLCSSRTKLTYPVYDIPAKFNYTKTSHDALLLIPCCPPLSLPSDLNLPQAYAIKSLSLCRTIAVSAHKMWCTRFSLPVNRYLRWRFTKYLITLLISLIPLMINGLMSRFQTGSIPSTESSTWRSYTTQWLVFGVFTGLWWVLDQEGKDASLYPKPHLNPAWRIVLYIISASSAVGGFIVTGQMLGRYGICTWVGD</sequence>
<feature type="chain" id="PRO_5015603915" evidence="2">
    <location>
        <begin position="25"/>
        <end position="574"/>
    </location>
</feature>